<dbReference type="HAMAP" id="MF_00216">
    <property type="entry name" value="aIF_1A"/>
    <property type="match status" value="1"/>
</dbReference>
<accession>Q2FSC8</accession>
<comment type="similarity">
    <text evidence="1 5 6">Belongs to the eIF-1A family.</text>
</comment>
<dbReference type="InterPro" id="IPR018104">
    <property type="entry name" value="TIF_eIF-1A_CS"/>
</dbReference>
<gene>
    <name evidence="5" type="primary">eif1a</name>
    <name evidence="10" type="ordered locus">Mhun_2969</name>
</gene>
<dbReference type="PROSITE" id="PS01262">
    <property type="entry name" value="IF1A"/>
    <property type="match status" value="1"/>
</dbReference>
<evidence type="ECO:0000256" key="7">
    <source>
        <dbReference type="RuleBase" id="RU004365"/>
    </source>
</evidence>
<dbReference type="PROSITE" id="PS50832">
    <property type="entry name" value="S1_IF1_TYPE"/>
    <property type="match status" value="1"/>
</dbReference>
<evidence type="ECO:0000256" key="4">
    <source>
        <dbReference type="ARBA" id="ARBA00025502"/>
    </source>
</evidence>
<dbReference type="InterPro" id="IPR001253">
    <property type="entry name" value="TIF_eIF-1A"/>
</dbReference>
<dbReference type="PANTHER" id="PTHR21668">
    <property type="entry name" value="EIF-1A"/>
    <property type="match status" value="1"/>
</dbReference>
<dbReference type="NCBIfam" id="TIGR00523">
    <property type="entry name" value="eIF-1A"/>
    <property type="match status" value="1"/>
</dbReference>
<feature type="compositionally biased region" description="Acidic residues" evidence="8">
    <location>
        <begin position="1"/>
        <end position="14"/>
    </location>
</feature>
<dbReference type="Gene3D" id="2.40.50.140">
    <property type="entry name" value="Nucleic acid-binding proteins"/>
    <property type="match status" value="1"/>
</dbReference>
<dbReference type="NCBIfam" id="NF003084">
    <property type="entry name" value="PRK04012.1-3"/>
    <property type="match status" value="1"/>
</dbReference>
<evidence type="ECO:0000259" key="9">
    <source>
        <dbReference type="PROSITE" id="PS50832"/>
    </source>
</evidence>
<keyword evidence="11" id="KW-1185">Reference proteome</keyword>
<dbReference type="Pfam" id="PF01176">
    <property type="entry name" value="eIF-1a"/>
    <property type="match status" value="1"/>
</dbReference>
<keyword evidence="2 5" id="KW-0396">Initiation factor</keyword>
<evidence type="ECO:0000256" key="2">
    <source>
        <dbReference type="ARBA" id="ARBA00022540"/>
    </source>
</evidence>
<dbReference type="STRING" id="323259.Mhun_2969"/>
<evidence type="ECO:0000313" key="10">
    <source>
        <dbReference type="EMBL" id="ABD42657.1"/>
    </source>
</evidence>
<name>Q2FSC8_METHJ</name>
<dbReference type="KEGG" id="mhu:Mhun_2969"/>
<dbReference type="HOGENOM" id="CLU_109098_1_2_2"/>
<evidence type="ECO:0000256" key="3">
    <source>
        <dbReference type="ARBA" id="ARBA00022917"/>
    </source>
</evidence>
<dbReference type="eggNOG" id="arCOG01179">
    <property type="taxonomic scope" value="Archaea"/>
</dbReference>
<dbReference type="Proteomes" id="UP000001941">
    <property type="component" value="Chromosome"/>
</dbReference>
<sequence>MISNIDDEWEEEVGASEKAGPDDEIIRVRLPKKSNNEQFAIAELMMGANHIRVRCSDGVTRLGRIKGKMKKRAWIREGDIIIIVPWSFQDDKCDITYRYTPPQRDWLRRNNYL</sequence>
<reference evidence="11" key="1">
    <citation type="journal article" date="2016" name="Stand. Genomic Sci.">
        <title>Complete genome sequence of Methanospirillum hungatei type strain JF1.</title>
        <authorList>
            <person name="Gunsalus R.P."/>
            <person name="Cook L.E."/>
            <person name="Crable B."/>
            <person name="Rohlin L."/>
            <person name="McDonald E."/>
            <person name="Mouttaki H."/>
            <person name="Sieber J.R."/>
            <person name="Poweleit N."/>
            <person name="Zhou H."/>
            <person name="Lapidus A.L."/>
            <person name="Daligault H.E."/>
            <person name="Land M."/>
            <person name="Gilna P."/>
            <person name="Ivanova N."/>
            <person name="Kyrpides N."/>
            <person name="Culley D.E."/>
            <person name="McInerney M.J."/>
        </authorList>
    </citation>
    <scope>NUCLEOTIDE SEQUENCE [LARGE SCALE GENOMIC DNA]</scope>
    <source>
        <strain evidence="11">ATCC 27890 / DSM 864 / NBRC 100397 / JF-1</strain>
    </source>
</reference>
<dbReference type="InterPro" id="IPR012340">
    <property type="entry name" value="NA-bd_OB-fold"/>
</dbReference>
<dbReference type="InParanoid" id="Q2FSC8"/>
<dbReference type="EnsemblBacteria" id="ABD42657">
    <property type="protein sequence ID" value="ABD42657"/>
    <property type="gene ID" value="Mhun_2969"/>
</dbReference>
<evidence type="ECO:0000256" key="1">
    <source>
        <dbReference type="ARBA" id="ARBA00007392"/>
    </source>
</evidence>
<feature type="region of interest" description="Disordered" evidence="8">
    <location>
        <begin position="1"/>
        <end position="20"/>
    </location>
</feature>
<organism evidence="10 11">
    <name type="scientific">Methanospirillum hungatei JF-1 (strain ATCC 27890 / DSM 864 / NBRC 100397 / JF-1)</name>
    <dbReference type="NCBI Taxonomy" id="323259"/>
    <lineage>
        <taxon>Archaea</taxon>
        <taxon>Methanobacteriati</taxon>
        <taxon>Methanobacteriota</taxon>
        <taxon>Stenosarchaea group</taxon>
        <taxon>Methanomicrobia</taxon>
        <taxon>Methanomicrobiales</taxon>
        <taxon>Methanospirillaceae</taxon>
        <taxon>Methanospirillum</taxon>
    </lineage>
</organism>
<comment type="function">
    <text evidence="4 5 7">Seems to be required for maximal rate of protein biosynthesis. Enhances ribosome dissociation into subunits and stabilizes the binding of the initiator Met-tRNA(I) to 40 S ribosomal subunits.</text>
</comment>
<evidence type="ECO:0000256" key="5">
    <source>
        <dbReference type="HAMAP-Rule" id="MF_00216"/>
    </source>
</evidence>
<dbReference type="CDD" id="cd05793">
    <property type="entry name" value="S1_IF1A"/>
    <property type="match status" value="1"/>
</dbReference>
<dbReference type="NCBIfam" id="NF003085">
    <property type="entry name" value="PRK04012.1-5"/>
    <property type="match status" value="1"/>
</dbReference>
<dbReference type="GO" id="GO:0003743">
    <property type="term" value="F:translation initiation factor activity"/>
    <property type="evidence" value="ECO:0007669"/>
    <property type="project" value="UniProtKB-UniRule"/>
</dbReference>
<keyword evidence="3 5" id="KW-0648">Protein biosynthesis</keyword>
<dbReference type="AlphaFoldDB" id="Q2FSC8"/>
<feature type="domain" description="S1-like" evidence="9">
    <location>
        <begin position="26"/>
        <end position="100"/>
    </location>
</feature>
<evidence type="ECO:0000313" key="11">
    <source>
        <dbReference type="Proteomes" id="UP000001941"/>
    </source>
</evidence>
<protein>
    <recommendedName>
        <fullName evidence="5">Translation initiation factor 1A</fullName>
        <shortName evidence="5">aIF-1A</shortName>
    </recommendedName>
</protein>
<dbReference type="SMART" id="SM00652">
    <property type="entry name" value="eIF1a"/>
    <property type="match status" value="1"/>
</dbReference>
<dbReference type="GO" id="GO:0003723">
    <property type="term" value="F:RNA binding"/>
    <property type="evidence" value="ECO:0007669"/>
    <property type="project" value="InterPro"/>
</dbReference>
<dbReference type="SUPFAM" id="SSF50249">
    <property type="entry name" value="Nucleic acid-binding proteins"/>
    <property type="match status" value="1"/>
</dbReference>
<evidence type="ECO:0000256" key="8">
    <source>
        <dbReference type="SAM" id="MobiDB-lite"/>
    </source>
</evidence>
<proteinExistence type="inferred from homology"/>
<dbReference type="EMBL" id="CP000254">
    <property type="protein sequence ID" value="ABD42657.1"/>
    <property type="molecule type" value="Genomic_DNA"/>
</dbReference>
<dbReference type="InterPro" id="IPR006196">
    <property type="entry name" value="RNA-binding_domain_S1_IF1"/>
</dbReference>
<dbReference type="FunCoup" id="Q2FSC8">
    <property type="interactions" value="126"/>
</dbReference>
<evidence type="ECO:0000256" key="6">
    <source>
        <dbReference type="RuleBase" id="RU004364"/>
    </source>
</evidence>